<organism evidence="1">
    <name type="scientific">marine sediment metagenome</name>
    <dbReference type="NCBI Taxonomy" id="412755"/>
    <lineage>
        <taxon>unclassified sequences</taxon>
        <taxon>metagenomes</taxon>
        <taxon>ecological metagenomes</taxon>
    </lineage>
</organism>
<evidence type="ECO:0000313" key="1">
    <source>
        <dbReference type="EMBL" id="GAH60001.1"/>
    </source>
</evidence>
<sequence length="65" mass="7325">MENILACTTNTYHNFSLEDALRGISEAKFRYVELAAVPGVTQHVYPEMSMKSLKEKLAKNGLYVC</sequence>
<dbReference type="EMBL" id="BARU01021393">
    <property type="protein sequence ID" value="GAH60001.1"/>
    <property type="molecule type" value="Genomic_DNA"/>
</dbReference>
<protein>
    <submittedName>
        <fullName evidence="1">Uncharacterized protein</fullName>
    </submittedName>
</protein>
<dbReference type="Gene3D" id="3.20.20.150">
    <property type="entry name" value="Divalent-metal-dependent TIM barrel enzymes"/>
    <property type="match status" value="1"/>
</dbReference>
<gene>
    <name evidence="1" type="ORF">S03H2_35016</name>
</gene>
<reference evidence="1" key="1">
    <citation type="journal article" date="2014" name="Front. Microbiol.">
        <title>High frequency of phylogenetically diverse reductive dehalogenase-homologous genes in deep subseafloor sedimentary metagenomes.</title>
        <authorList>
            <person name="Kawai M."/>
            <person name="Futagami T."/>
            <person name="Toyoda A."/>
            <person name="Takaki Y."/>
            <person name="Nishi S."/>
            <person name="Hori S."/>
            <person name="Arai W."/>
            <person name="Tsubouchi T."/>
            <person name="Morono Y."/>
            <person name="Uchiyama I."/>
            <person name="Ito T."/>
            <person name="Fujiyama A."/>
            <person name="Inagaki F."/>
            <person name="Takami H."/>
        </authorList>
    </citation>
    <scope>NUCLEOTIDE SEQUENCE</scope>
    <source>
        <strain evidence="1">Expedition CK06-06</strain>
    </source>
</reference>
<comment type="caution">
    <text evidence="1">The sequence shown here is derived from an EMBL/GenBank/DDBJ whole genome shotgun (WGS) entry which is preliminary data.</text>
</comment>
<dbReference type="AlphaFoldDB" id="X1GQ55"/>
<proteinExistence type="predicted"/>
<feature type="non-terminal residue" evidence="1">
    <location>
        <position position="65"/>
    </location>
</feature>
<accession>X1GQ55</accession>
<dbReference type="SUPFAM" id="SSF51658">
    <property type="entry name" value="Xylose isomerase-like"/>
    <property type="match status" value="1"/>
</dbReference>
<dbReference type="InterPro" id="IPR036237">
    <property type="entry name" value="Xyl_isomerase-like_sf"/>
</dbReference>
<name>X1GQ55_9ZZZZ</name>